<dbReference type="SMART" id="SM00184">
    <property type="entry name" value="RING"/>
    <property type="match status" value="1"/>
</dbReference>
<evidence type="ECO:0000259" key="6">
    <source>
        <dbReference type="PROSITE" id="PS50089"/>
    </source>
</evidence>
<gene>
    <name evidence="7" type="ORF">P43SY_007814</name>
</gene>
<dbReference type="GO" id="GO:0008270">
    <property type="term" value="F:zinc ion binding"/>
    <property type="evidence" value="ECO:0007669"/>
    <property type="project" value="UniProtKB-KW"/>
</dbReference>
<sequence length="699" mass="76131">MALGDERAESSADAEEEEEEEEEPRTSQALATADGQEDKRELDDDDDGGDDANGDNEEIDDVGEEACCICQDEVAVVTQGFLPSCDHRFHFDCIVTWAKVTNLCPLCKQVFRAVVRRDASGHVVHTETIADAKQVFRPDPNDHSIAAQLRLVNSVRCQICGRGDDEHVLLLCEAPGCMTGSHTYCIGLRHVPDHAWYCSQHGPTAGSLASDLIERPASTVSTRRRTRRIASLMSNVLRAGGDSMSPRRGQAAPARGRGARSRTRRGGDAMEGPTGRAMRGYSLVYALQMSRELQAIQQRADAMYARGDLARSTLYSRPSDRTSVLGSRTAAVSEEQMWLDLEHSRQQQQQQSAISDHPAETTRRAPASAANPNRLASSFAAEYRDIAKRMADAASHDNYASTVSLMIPKTARLRLVSQVKAFFAKLSNRERVAALDSGCLGLLFSWLQGESGTDAESTAVTLHPQVLEGVFAVLEELPVRGYREAVDAISTRTDVSIDLRERAIHLSEKWRLVDPPPSDNPPSGHPQSRSTATASGQALLSTAATAALPTITAFTPSKRPSKEAHAQSKVKRSKPSRASSSNHDTWSHLAADYVKGKLYPLYKQSQGKMSKDQFKSIVKQVVQRFREDAQKMTSAITQSVSDPAGQRQTTQLSGAAKSRLMKLLDQVYRGGKSSSQRPAASSAGADYSAVPASLQRRAA</sequence>
<feature type="region of interest" description="Disordered" evidence="5">
    <location>
        <begin position="239"/>
        <end position="275"/>
    </location>
</feature>
<feature type="compositionally biased region" description="Acidic residues" evidence="5">
    <location>
        <begin position="12"/>
        <end position="23"/>
    </location>
</feature>
<protein>
    <recommendedName>
        <fullName evidence="6">RING-type domain-containing protein</fullName>
    </recommendedName>
</protein>
<dbReference type="PANTHER" id="PTHR47177">
    <property type="entry name" value="F18C1.6 PROTEIN"/>
    <property type="match status" value="1"/>
</dbReference>
<feature type="compositionally biased region" description="Basic and acidic residues" evidence="5">
    <location>
        <begin position="1"/>
        <end position="10"/>
    </location>
</feature>
<organism evidence="7 8">
    <name type="scientific">Pythium insidiosum</name>
    <name type="common">Pythiosis disease agent</name>
    <dbReference type="NCBI Taxonomy" id="114742"/>
    <lineage>
        <taxon>Eukaryota</taxon>
        <taxon>Sar</taxon>
        <taxon>Stramenopiles</taxon>
        <taxon>Oomycota</taxon>
        <taxon>Peronosporomycetes</taxon>
        <taxon>Pythiales</taxon>
        <taxon>Pythiaceae</taxon>
        <taxon>Pythium</taxon>
    </lineage>
</organism>
<dbReference type="PANTHER" id="PTHR47177:SF3">
    <property type="entry name" value="F18C1.6 PROTEIN"/>
    <property type="match status" value="1"/>
</dbReference>
<evidence type="ECO:0000256" key="3">
    <source>
        <dbReference type="ARBA" id="ARBA00022833"/>
    </source>
</evidence>
<feature type="compositionally biased region" description="Low complexity" evidence="5">
    <location>
        <begin position="247"/>
        <end position="256"/>
    </location>
</feature>
<dbReference type="InterPro" id="IPR035441">
    <property type="entry name" value="TFIIS/LEDGF_dom_sf"/>
</dbReference>
<keyword evidence="1" id="KW-0479">Metal-binding</keyword>
<feature type="compositionally biased region" description="Acidic residues" evidence="5">
    <location>
        <begin position="43"/>
        <end position="58"/>
    </location>
</feature>
<accession>A0AAD5LBP9</accession>
<feature type="region of interest" description="Disordered" evidence="5">
    <location>
        <begin position="634"/>
        <end position="699"/>
    </location>
</feature>
<name>A0AAD5LBP9_PYTIN</name>
<dbReference type="InterPro" id="IPR013083">
    <property type="entry name" value="Znf_RING/FYVE/PHD"/>
</dbReference>
<dbReference type="Proteomes" id="UP001209570">
    <property type="component" value="Unassembled WGS sequence"/>
</dbReference>
<feature type="compositionally biased region" description="Pro residues" evidence="5">
    <location>
        <begin position="514"/>
        <end position="524"/>
    </location>
</feature>
<dbReference type="PROSITE" id="PS50089">
    <property type="entry name" value="ZF_RING_2"/>
    <property type="match status" value="1"/>
</dbReference>
<dbReference type="Gene3D" id="1.20.930.10">
    <property type="entry name" value="Conserved domain common to transcription factors TFIIS, elongin A, CRSP70"/>
    <property type="match status" value="1"/>
</dbReference>
<keyword evidence="8" id="KW-1185">Reference proteome</keyword>
<dbReference type="EMBL" id="JAKCXM010000545">
    <property type="protein sequence ID" value="KAJ0392987.1"/>
    <property type="molecule type" value="Genomic_DNA"/>
</dbReference>
<evidence type="ECO:0000313" key="8">
    <source>
        <dbReference type="Proteomes" id="UP001209570"/>
    </source>
</evidence>
<dbReference type="SUPFAM" id="SSF57850">
    <property type="entry name" value="RING/U-box"/>
    <property type="match status" value="1"/>
</dbReference>
<dbReference type="Pfam" id="PF13639">
    <property type="entry name" value="zf-RING_2"/>
    <property type="match status" value="1"/>
</dbReference>
<feature type="region of interest" description="Disordered" evidence="5">
    <location>
        <begin position="510"/>
        <end position="536"/>
    </location>
</feature>
<comment type="caution">
    <text evidence="7">The sequence shown here is derived from an EMBL/GenBank/DDBJ whole genome shotgun (WGS) entry which is preliminary data.</text>
</comment>
<keyword evidence="3" id="KW-0862">Zinc</keyword>
<dbReference type="Gene3D" id="3.30.40.10">
    <property type="entry name" value="Zinc/RING finger domain, C3HC4 (zinc finger)"/>
    <property type="match status" value="2"/>
</dbReference>
<evidence type="ECO:0000256" key="2">
    <source>
        <dbReference type="ARBA" id="ARBA00022771"/>
    </source>
</evidence>
<dbReference type="InterPro" id="IPR011011">
    <property type="entry name" value="Znf_FYVE_PHD"/>
</dbReference>
<reference evidence="7" key="1">
    <citation type="submission" date="2021-12" db="EMBL/GenBank/DDBJ databases">
        <title>Prjna785345.</title>
        <authorList>
            <person name="Rujirawat T."/>
            <person name="Krajaejun T."/>
        </authorList>
    </citation>
    <scope>NUCLEOTIDE SEQUENCE</scope>
    <source>
        <strain evidence="7">Pi057C3</strain>
    </source>
</reference>
<feature type="compositionally biased region" description="Polar residues" evidence="5">
    <location>
        <begin position="634"/>
        <end position="653"/>
    </location>
</feature>
<proteinExistence type="predicted"/>
<evidence type="ECO:0000256" key="5">
    <source>
        <dbReference type="SAM" id="MobiDB-lite"/>
    </source>
</evidence>
<feature type="region of interest" description="Disordered" evidence="5">
    <location>
        <begin position="341"/>
        <end position="371"/>
    </location>
</feature>
<dbReference type="InterPro" id="IPR001965">
    <property type="entry name" value="Znf_PHD"/>
</dbReference>
<dbReference type="SUPFAM" id="SSF57903">
    <property type="entry name" value="FYVE/PHD zinc finger"/>
    <property type="match status" value="1"/>
</dbReference>
<dbReference type="SMART" id="SM00249">
    <property type="entry name" value="PHD"/>
    <property type="match status" value="1"/>
</dbReference>
<evidence type="ECO:0000313" key="7">
    <source>
        <dbReference type="EMBL" id="KAJ0392987.1"/>
    </source>
</evidence>
<dbReference type="InterPro" id="IPR001841">
    <property type="entry name" value="Znf_RING"/>
</dbReference>
<feature type="region of interest" description="Disordered" evidence="5">
    <location>
        <begin position="551"/>
        <end position="584"/>
    </location>
</feature>
<dbReference type="AlphaFoldDB" id="A0AAD5LBP9"/>
<feature type="domain" description="RING-type" evidence="6">
    <location>
        <begin position="67"/>
        <end position="108"/>
    </location>
</feature>
<evidence type="ECO:0000256" key="4">
    <source>
        <dbReference type="PROSITE-ProRule" id="PRU00175"/>
    </source>
</evidence>
<evidence type="ECO:0000256" key="1">
    <source>
        <dbReference type="ARBA" id="ARBA00022723"/>
    </source>
</evidence>
<feature type="region of interest" description="Disordered" evidence="5">
    <location>
        <begin position="1"/>
        <end position="58"/>
    </location>
</feature>
<keyword evidence="2 4" id="KW-0863">Zinc-finger</keyword>